<evidence type="ECO:0000313" key="4">
    <source>
        <dbReference type="Proteomes" id="UP000004893"/>
    </source>
</evidence>
<feature type="transmembrane region" description="Helical" evidence="2">
    <location>
        <begin position="268"/>
        <end position="289"/>
    </location>
</feature>
<dbReference type="AlphaFoldDB" id="C0C0H6"/>
<organism evidence="3 4">
    <name type="scientific">[Clostridium] hylemonae DSM 15053</name>
    <dbReference type="NCBI Taxonomy" id="553973"/>
    <lineage>
        <taxon>Bacteria</taxon>
        <taxon>Bacillati</taxon>
        <taxon>Bacillota</taxon>
        <taxon>Clostridia</taxon>
        <taxon>Lachnospirales</taxon>
        <taxon>Lachnospiraceae</taxon>
    </lineage>
</organism>
<reference evidence="3" key="2">
    <citation type="submission" date="2013-06" db="EMBL/GenBank/DDBJ databases">
        <title>Draft genome sequence of Clostridium hylemonae (DSM 15053).</title>
        <authorList>
            <person name="Sudarsanam P."/>
            <person name="Ley R."/>
            <person name="Guruge J."/>
            <person name="Turnbaugh P.J."/>
            <person name="Mahowald M."/>
            <person name="Liep D."/>
            <person name="Gordon J."/>
        </authorList>
    </citation>
    <scope>NUCLEOTIDE SEQUENCE</scope>
    <source>
        <strain evidence="3">DSM 15053</strain>
    </source>
</reference>
<keyword evidence="2" id="KW-0812">Transmembrane</keyword>
<gene>
    <name evidence="3" type="ORF">CLOHYLEM_05572</name>
</gene>
<evidence type="ECO:0000256" key="1">
    <source>
        <dbReference type="SAM" id="MobiDB-lite"/>
    </source>
</evidence>
<dbReference type="HOGENOM" id="CLU_081579_0_0_9"/>
<feature type="transmembrane region" description="Helical" evidence="2">
    <location>
        <begin position="228"/>
        <end position="248"/>
    </location>
</feature>
<proteinExistence type="predicted"/>
<protein>
    <submittedName>
        <fullName evidence="3">Uncharacterized protein</fullName>
    </submittedName>
</protein>
<name>C0C0H6_9FIRM</name>
<feature type="region of interest" description="Disordered" evidence="1">
    <location>
        <begin position="70"/>
        <end position="120"/>
    </location>
</feature>
<feature type="transmembrane region" description="Helical" evidence="2">
    <location>
        <begin position="145"/>
        <end position="166"/>
    </location>
</feature>
<feature type="compositionally biased region" description="Basic residues" evidence="1">
    <location>
        <begin position="84"/>
        <end position="94"/>
    </location>
</feature>
<keyword evidence="4" id="KW-1185">Reference proteome</keyword>
<dbReference type="STRING" id="553973.CLOHYLEM_05572"/>
<evidence type="ECO:0000256" key="2">
    <source>
        <dbReference type="SAM" id="Phobius"/>
    </source>
</evidence>
<accession>C0C0H6</accession>
<reference evidence="3" key="1">
    <citation type="submission" date="2009-02" db="EMBL/GenBank/DDBJ databases">
        <authorList>
            <person name="Fulton L."/>
            <person name="Clifton S."/>
            <person name="Fulton B."/>
            <person name="Xu J."/>
            <person name="Minx P."/>
            <person name="Pepin K.H."/>
            <person name="Johnson M."/>
            <person name="Bhonagiri V."/>
            <person name="Nash W.E."/>
            <person name="Mardis E.R."/>
            <person name="Wilson R.K."/>
        </authorList>
    </citation>
    <scope>NUCLEOTIDE SEQUENCE [LARGE SCALE GENOMIC DNA]</scope>
    <source>
        <strain evidence="3">DSM 15053</strain>
    </source>
</reference>
<feature type="transmembrane region" description="Helical" evidence="2">
    <location>
        <begin position="186"/>
        <end position="208"/>
    </location>
</feature>
<keyword evidence="2" id="KW-0472">Membrane</keyword>
<dbReference type="EMBL" id="ABYI02000020">
    <property type="protein sequence ID" value="EEG74313.1"/>
    <property type="molecule type" value="Genomic_DNA"/>
</dbReference>
<dbReference type="Proteomes" id="UP000004893">
    <property type="component" value="Unassembled WGS sequence"/>
</dbReference>
<keyword evidence="2" id="KW-1133">Transmembrane helix</keyword>
<evidence type="ECO:0000313" key="3">
    <source>
        <dbReference type="EMBL" id="EEG74313.1"/>
    </source>
</evidence>
<comment type="caution">
    <text evidence="3">The sequence shown here is derived from an EMBL/GenBank/DDBJ whole genome shotgun (WGS) entry which is preliminary data.</text>
</comment>
<dbReference type="eggNOG" id="ENOG5033C99">
    <property type="taxonomic scope" value="Bacteria"/>
</dbReference>
<sequence length="291" mass="32515">MKLLYSLLRNFFKRYRIKLIVRRDHMNKYIDKDYDKHFDDDFEVIYDALDELDEYIDYDDDYEADAFEDDTYSDDASGEDVQRNRQRPAGRKSRKQDGKNGSSNKSADKKDGRKKSRRNLPNLLSPAAKTVKAGGKAAGSIIRTVLKAASLLLTAIIIVLLAVSFWKGHTVYGNPAAAVAEKNYGLAAYFGFAALLLLFELISFFWILSGQKIKDGRRIRKLDTGRGLCSFVIIYAGSFLSSSFGSLIPEAPQALSGLKGAVTVYGSLDQTLFILCAAGLVSCLVRKFIFH</sequence>